<dbReference type="PANTHER" id="PTHR38479">
    <property type="entry name" value="LMO0824 PROTEIN"/>
    <property type="match status" value="1"/>
</dbReference>
<dbReference type="AlphaFoldDB" id="A0A1B2DMY8"/>
<evidence type="ECO:0000313" key="1">
    <source>
        <dbReference type="EMBL" id="ANY69067.1"/>
    </source>
</evidence>
<name>A0A1B2DMY8_9BACL</name>
<dbReference type="Pfam" id="PF06224">
    <property type="entry name" value="AlkZ-like"/>
    <property type="match status" value="1"/>
</dbReference>
<gene>
    <name evidence="1" type="ORF">BBD42_23220</name>
</gene>
<dbReference type="EMBL" id="CP016808">
    <property type="protein sequence ID" value="ANY69067.1"/>
    <property type="molecule type" value="Genomic_DNA"/>
</dbReference>
<dbReference type="InterPro" id="IPR009351">
    <property type="entry name" value="AlkZ-like"/>
</dbReference>
<dbReference type="PANTHER" id="PTHR38479:SF2">
    <property type="entry name" value="WINGED HELIX DNA-BINDING DOMAIN-CONTAINING PROTEIN"/>
    <property type="match status" value="1"/>
</dbReference>
<organism evidence="1">
    <name type="scientific">Paenibacillus sp. BIHB 4019</name>
    <dbReference type="NCBI Taxonomy" id="1870819"/>
    <lineage>
        <taxon>Bacteria</taxon>
        <taxon>Bacillati</taxon>
        <taxon>Bacillota</taxon>
        <taxon>Bacilli</taxon>
        <taxon>Bacillales</taxon>
        <taxon>Paenibacillaceae</taxon>
        <taxon>Paenibacillus</taxon>
    </lineage>
</organism>
<accession>A0A1B2DMY8</accession>
<sequence>MNINRIAGLRLQNQGIASAESNWSPKQVVGQLGAVQAQDYMQAMWAIGLRSPGATLSKVEQSIKDREMVLTWTQRGTIHFVPTEDVLWRLSLAAPRLLQQSRRRREQLELDDATLTRSESLIRNRLQGGAQVSRGELLEQLEQAGIRTDSQRGYHILWHSAYKGLICFGPISGKQQTFVLLDEWVPDARQLTREHALAKLALRYFTAHGPATVHDFAWWTGMTLGDAREGLGAIKGQLDSERMDGNDYWMVKQANGAWTKQGEKRHLKAEEQQGKASGVYLLPGFDEYILGYKERSAVLRPDIAPRIVPGNNGVFLPMIVINGQVVGTWKRTVKKNGVDVVIHPFEPLDEFKEGIEQRAEAYAKFMELPLGKLVFEQVVK</sequence>
<protein>
    <recommendedName>
        <fullName evidence="2">Prevent-host-death protein</fullName>
    </recommendedName>
</protein>
<evidence type="ECO:0008006" key="2">
    <source>
        <dbReference type="Google" id="ProtNLM"/>
    </source>
</evidence>
<reference evidence="1" key="1">
    <citation type="submission" date="2016-08" db="EMBL/GenBank/DDBJ databases">
        <title>Complete Genome Seqeunce of Paenibacillus sp. BIHB 4019 from tea rhizoplane.</title>
        <authorList>
            <person name="Thakur R."/>
            <person name="Swarnkar M.K."/>
            <person name="Gulati A."/>
        </authorList>
    </citation>
    <scope>NUCLEOTIDE SEQUENCE [LARGE SCALE GENOMIC DNA]</scope>
    <source>
        <strain evidence="1">BIHB4019</strain>
    </source>
</reference>
<dbReference type="RefSeq" id="WP_099520119.1">
    <property type="nucleotide sequence ID" value="NZ_CP016808.1"/>
</dbReference>
<proteinExistence type="predicted"/>